<dbReference type="InterPro" id="IPR056154">
    <property type="entry name" value="Beta-prop_IFT140_1st"/>
</dbReference>
<comment type="caution">
    <text evidence="12">The sequence shown here is derived from an EMBL/GenBank/DDBJ whole genome shotgun (WGS) entry which is preliminary data.</text>
</comment>
<keyword evidence="7" id="KW-0175">Coiled coil</keyword>
<dbReference type="InterPro" id="IPR015943">
    <property type="entry name" value="WD40/YVTN_repeat-like_dom_sf"/>
</dbReference>
<comment type="subcellular location">
    <subcellularLocation>
        <location evidence="1">Cell projection</location>
        <location evidence="1">Cilium</location>
    </subcellularLocation>
</comment>
<dbReference type="SMART" id="SM00320">
    <property type="entry name" value="WD40"/>
    <property type="match status" value="4"/>
</dbReference>
<keyword evidence="13" id="KW-1185">Reference proteome</keyword>
<dbReference type="SUPFAM" id="SSF50978">
    <property type="entry name" value="WD40 repeat-like"/>
    <property type="match status" value="1"/>
</dbReference>
<dbReference type="Pfam" id="PF23385">
    <property type="entry name" value="Beta-prop_IFT140_2nd"/>
    <property type="match status" value="1"/>
</dbReference>
<feature type="domain" description="IFT140 second beta-propeller" evidence="9">
    <location>
        <begin position="431"/>
        <end position="737"/>
    </location>
</feature>
<dbReference type="Proteomes" id="UP000215335">
    <property type="component" value="Unassembled WGS sequence"/>
</dbReference>
<name>A0A232F211_9HYME</name>
<proteinExistence type="predicted"/>
<dbReference type="GO" id="GO:0005930">
    <property type="term" value="C:axoneme"/>
    <property type="evidence" value="ECO:0007669"/>
    <property type="project" value="TreeGrafter"/>
</dbReference>
<dbReference type="InterPro" id="IPR056156">
    <property type="entry name" value="TPR_IF140_C"/>
</dbReference>
<dbReference type="InterPro" id="IPR036322">
    <property type="entry name" value="WD40_repeat_dom_sf"/>
</dbReference>
<evidence type="ECO:0000259" key="11">
    <source>
        <dbReference type="Pfam" id="PF24762"/>
    </source>
</evidence>
<organism evidence="12 13">
    <name type="scientific">Trichomalopsis sarcophagae</name>
    <dbReference type="NCBI Taxonomy" id="543379"/>
    <lineage>
        <taxon>Eukaryota</taxon>
        <taxon>Metazoa</taxon>
        <taxon>Ecdysozoa</taxon>
        <taxon>Arthropoda</taxon>
        <taxon>Hexapoda</taxon>
        <taxon>Insecta</taxon>
        <taxon>Pterygota</taxon>
        <taxon>Neoptera</taxon>
        <taxon>Endopterygota</taxon>
        <taxon>Hymenoptera</taxon>
        <taxon>Apocrita</taxon>
        <taxon>Proctotrupomorpha</taxon>
        <taxon>Chalcidoidea</taxon>
        <taxon>Pteromalidae</taxon>
        <taxon>Pteromalinae</taxon>
        <taxon>Trichomalopsis</taxon>
    </lineage>
</organism>
<dbReference type="InterPro" id="IPR056155">
    <property type="entry name" value="Beta-prop_IFT140_2nd"/>
</dbReference>
<dbReference type="EMBL" id="NNAY01001254">
    <property type="protein sequence ID" value="OXU24602.1"/>
    <property type="molecule type" value="Genomic_DNA"/>
</dbReference>
<evidence type="ECO:0000313" key="12">
    <source>
        <dbReference type="EMBL" id="OXU24602.1"/>
    </source>
</evidence>
<feature type="domain" description="IF140/IFT172/WDR19 TPR" evidence="11">
    <location>
        <begin position="780"/>
        <end position="1267"/>
    </location>
</feature>
<dbReference type="Pfam" id="PF24762">
    <property type="entry name" value="TPR_IF140-IFT172"/>
    <property type="match status" value="1"/>
</dbReference>
<dbReference type="OrthoDB" id="10258787at2759"/>
<evidence type="ECO:0000256" key="4">
    <source>
        <dbReference type="ARBA" id="ARBA00022803"/>
    </source>
</evidence>
<evidence type="ECO:0000259" key="10">
    <source>
        <dbReference type="Pfam" id="PF24760"/>
    </source>
</evidence>
<evidence type="ECO:0000256" key="2">
    <source>
        <dbReference type="ARBA" id="ARBA00022574"/>
    </source>
</evidence>
<evidence type="ECO:0000256" key="7">
    <source>
        <dbReference type="SAM" id="Coils"/>
    </source>
</evidence>
<dbReference type="GO" id="GO:0030991">
    <property type="term" value="C:intraciliary transport particle A"/>
    <property type="evidence" value="ECO:0007669"/>
    <property type="project" value="TreeGrafter"/>
</dbReference>
<dbReference type="PANTHER" id="PTHR15722:SF7">
    <property type="entry name" value="INTRAFLAGELLAR TRANSPORT PROTEIN 140 HOMOLOG"/>
    <property type="match status" value="1"/>
</dbReference>
<dbReference type="InterPro" id="IPR001680">
    <property type="entry name" value="WD40_rpt"/>
</dbReference>
<accession>A0A232F211</accession>
<dbReference type="Gene3D" id="2.130.10.10">
    <property type="entry name" value="YVTN repeat-like/Quinoprotein amine dehydrogenase"/>
    <property type="match status" value="2"/>
</dbReference>
<feature type="domain" description="IFT140 first beta-propeller" evidence="8">
    <location>
        <begin position="3"/>
        <end position="422"/>
    </location>
</feature>
<gene>
    <name evidence="12" type="ORF">TSAR_003576</name>
</gene>
<dbReference type="SUPFAM" id="SSF48452">
    <property type="entry name" value="TPR-like"/>
    <property type="match status" value="2"/>
</dbReference>
<dbReference type="SUPFAM" id="SSF81901">
    <property type="entry name" value="HCP-like"/>
    <property type="match status" value="1"/>
</dbReference>
<dbReference type="Pfam" id="PF23383">
    <property type="entry name" value="Beta-prop_IFT140_1st"/>
    <property type="match status" value="1"/>
</dbReference>
<dbReference type="SUPFAM" id="SSF50998">
    <property type="entry name" value="Quinoprotein alcohol dehydrogenase-like"/>
    <property type="match status" value="1"/>
</dbReference>
<dbReference type="PANTHER" id="PTHR15722">
    <property type="entry name" value="IFT140/172-RELATED"/>
    <property type="match status" value="1"/>
</dbReference>
<reference evidence="12 13" key="1">
    <citation type="journal article" date="2017" name="Curr. Biol.">
        <title>The Evolution of Venom by Co-option of Single-Copy Genes.</title>
        <authorList>
            <person name="Martinson E.O."/>
            <person name="Mrinalini"/>
            <person name="Kelkar Y.D."/>
            <person name="Chang C.H."/>
            <person name="Werren J.H."/>
        </authorList>
    </citation>
    <scope>NUCLEOTIDE SEQUENCE [LARGE SCALE GENOMIC DNA]</scope>
    <source>
        <strain evidence="12 13">Alberta</strain>
        <tissue evidence="12">Whole body</tissue>
    </source>
</reference>
<evidence type="ECO:0000256" key="1">
    <source>
        <dbReference type="ARBA" id="ARBA00004138"/>
    </source>
</evidence>
<dbReference type="Gene3D" id="1.25.40.470">
    <property type="match status" value="2"/>
</dbReference>
<dbReference type="GO" id="GO:0036064">
    <property type="term" value="C:ciliary basal body"/>
    <property type="evidence" value="ECO:0007669"/>
    <property type="project" value="TreeGrafter"/>
</dbReference>
<evidence type="ECO:0000256" key="5">
    <source>
        <dbReference type="ARBA" id="ARBA00023069"/>
    </source>
</evidence>
<dbReference type="GO" id="GO:0035721">
    <property type="term" value="P:intraciliary retrograde transport"/>
    <property type="evidence" value="ECO:0007669"/>
    <property type="project" value="TreeGrafter"/>
</dbReference>
<dbReference type="InterPro" id="IPR056168">
    <property type="entry name" value="TPR_IF140/IFT172/WDR19"/>
</dbReference>
<evidence type="ECO:0000313" key="13">
    <source>
        <dbReference type="Proteomes" id="UP000215335"/>
    </source>
</evidence>
<feature type="domain" description="IF140 C-terminal TPR" evidence="10">
    <location>
        <begin position="1275"/>
        <end position="1402"/>
    </location>
</feature>
<dbReference type="InterPro" id="IPR011047">
    <property type="entry name" value="Quinoprotein_ADH-like_sf"/>
</dbReference>
<evidence type="ECO:0000259" key="8">
    <source>
        <dbReference type="Pfam" id="PF23383"/>
    </source>
</evidence>
<keyword evidence="4" id="KW-0802">TPR repeat</keyword>
<protein>
    <submittedName>
        <fullName evidence="12">Uncharacterized protein</fullName>
    </submittedName>
</protein>
<keyword evidence="5" id="KW-0969">Cilium</keyword>
<dbReference type="InterPro" id="IPR011990">
    <property type="entry name" value="TPR-like_helical_dom_sf"/>
</dbReference>
<keyword evidence="6" id="KW-0966">Cell projection</keyword>
<sequence length="1446" mass="162608">MSLYFDTRVQNPEINSVSTFASWHSNLPLLAVAAFSQDRGGFVTVYDDQGEPLPDVETAGHSVAQVTALAWHPERKWLAVTWESGELRIWAGDTGSSEFNIIVTPHKDPVTILQWSQNGGRLVSGDIAGSMVGWKMDGRGQLLMMFHHELKQSLTLIAFKITPPKPALDISGLARAAVAGDERALDLFSSWRPRTAAPTAVPIQRDNHAFYVGTVNGFVYYVDNQGQCIQVLNMDGSTLHCLLHHQTRESIVIMSEGLHIGHFQADAVTGRLTELTKVKLSGRSDMTRNGPSLCWAGINTLAILTGELMVRMWDLHTGDTYVLTSVDNSTPGKLATPQEVCTSLSYCKTNDTLAAGTNLGTIYLWKRRRVPLPESEENSWPANPEHCSIPGTVKQITWGAALLRSPLLAVNCVSNVYVLHQQPMCAAYAESVCASQISPSQLLVEIQQQGEKNVSFTLKTDIQVQVVAVNRSYVAVSSGRHVAVYKIAGADGQSSTTVLMSFGCDTEKLLIHDAVLIILTPQVIQLRSIEEGTLIQTLPTLPEEGEPITMELTGDYLTVASLNGILKIWDLGKREAKLHTRAMATYEAISDFAEIIEARCNSDCRFVSITVAMANLMPSSILYVWDIESDQIHEFDFAENDAEDDSPLVAKCKGRLVTAHCWDNDDPRLLICRAQRPESFNPKSSTDLINEQESTMNVVLVTMFATSEHGIVVQDVRPVKDDNCRLLGVQSPQIIILDSEKSSGSKTVRLLMRDFEELGLCDQATKRAILDFCFYLSVANMDEAFKAIKTIQNEAVWKSLAKMCVKTKQLDMAMLCLGHMKQARSARALREAMHDDSLNLEAKIGILAVELELYNDAERLFREAGRLDLVSSLLEARNKFKESIELAKEENKIREKTSYYNYARALELEGKTNEAIDMYTKAECHRFEVPRMLLGTPRELQNYLNNSEDPEIKNWHAQYTESQNDMETALKLYEQARDTLSMTRLLCFFSRENEACDLVNRTKHAASAYHLAAHYESRGNVSQAVHFYTMARAYTNAIRVSKENDMLEELWPLAMMAPRQAQIDVAKYYEEIDQVDKAILLYHKAGLLKKALDLAFKTQQFNALQLITMDVNADSDPELIAKCAEYFVQNAQIDKAVDLLATGKNYDEALRLIDEYDIHLSEELAEKMTLERIEKDLDKERARIATLEKIGEIALNQGNYHLATKKFTQAGNKLRAMKALLKSGDTDKICFFAQVSRQREIYIMAGNYLQSLDWQNQPEVLKNIINFYSKGRAMDLLANFYVACAQVEIDEFQNYEKALDALNQAARCLSKVQDPKDEDMHKRAIDIVNGRMTTIKRFLDIKKLFDRGETETAMSHVRYLLDSQGPDLEQSIRRGDLFAMITQHYASIGENEKARASVEELKRLVPGINLSYYYNVNLLEKLGFKINVERQESSDREDDIEELLGE</sequence>
<dbReference type="STRING" id="543379.A0A232F211"/>
<evidence type="ECO:0000256" key="6">
    <source>
        <dbReference type="ARBA" id="ARBA00023273"/>
    </source>
</evidence>
<keyword evidence="3" id="KW-0677">Repeat</keyword>
<dbReference type="Pfam" id="PF24760">
    <property type="entry name" value="TPR_IF140_C"/>
    <property type="match status" value="1"/>
</dbReference>
<evidence type="ECO:0000256" key="3">
    <source>
        <dbReference type="ARBA" id="ARBA00022737"/>
    </source>
</evidence>
<evidence type="ECO:0000259" key="9">
    <source>
        <dbReference type="Pfam" id="PF23385"/>
    </source>
</evidence>
<feature type="coiled-coil region" evidence="7">
    <location>
        <begin position="1285"/>
        <end position="1312"/>
    </location>
</feature>
<keyword evidence="2" id="KW-0853">WD repeat</keyword>